<accession>A0A6A5VVD8</accession>
<evidence type="ECO:0000313" key="2">
    <source>
        <dbReference type="Proteomes" id="UP000799779"/>
    </source>
</evidence>
<dbReference type="AlphaFoldDB" id="A0A6A5VVD8"/>
<name>A0A6A5VVD8_9PLEO</name>
<dbReference type="Proteomes" id="UP000799779">
    <property type="component" value="Unassembled WGS sequence"/>
</dbReference>
<keyword evidence="2" id="KW-1185">Reference proteome</keyword>
<sequence length="60" mass="6698">MSTCPALQESWGPQSLNYYKSLYRVQSTMLLHCRSNNIGLKGNLFNTFKVSDAAAVLLES</sequence>
<proteinExistence type="predicted"/>
<dbReference type="EMBL" id="ML977909">
    <property type="protein sequence ID" value="KAF1992668.1"/>
    <property type="molecule type" value="Genomic_DNA"/>
</dbReference>
<gene>
    <name evidence="1" type="ORF">P154DRAFT_452442</name>
</gene>
<dbReference type="OrthoDB" id="4842715at2759"/>
<organism evidence="1 2">
    <name type="scientific">Amniculicola lignicola CBS 123094</name>
    <dbReference type="NCBI Taxonomy" id="1392246"/>
    <lineage>
        <taxon>Eukaryota</taxon>
        <taxon>Fungi</taxon>
        <taxon>Dikarya</taxon>
        <taxon>Ascomycota</taxon>
        <taxon>Pezizomycotina</taxon>
        <taxon>Dothideomycetes</taxon>
        <taxon>Pleosporomycetidae</taxon>
        <taxon>Pleosporales</taxon>
        <taxon>Amniculicolaceae</taxon>
        <taxon>Amniculicola</taxon>
    </lineage>
</organism>
<protein>
    <submittedName>
        <fullName evidence="1">Uncharacterized protein</fullName>
    </submittedName>
</protein>
<evidence type="ECO:0000313" key="1">
    <source>
        <dbReference type="EMBL" id="KAF1992668.1"/>
    </source>
</evidence>
<reference evidence="1" key="1">
    <citation type="journal article" date="2020" name="Stud. Mycol.">
        <title>101 Dothideomycetes genomes: a test case for predicting lifestyles and emergence of pathogens.</title>
        <authorList>
            <person name="Haridas S."/>
            <person name="Albert R."/>
            <person name="Binder M."/>
            <person name="Bloem J."/>
            <person name="Labutti K."/>
            <person name="Salamov A."/>
            <person name="Andreopoulos B."/>
            <person name="Baker S."/>
            <person name="Barry K."/>
            <person name="Bills G."/>
            <person name="Bluhm B."/>
            <person name="Cannon C."/>
            <person name="Castanera R."/>
            <person name="Culley D."/>
            <person name="Daum C."/>
            <person name="Ezra D."/>
            <person name="Gonzalez J."/>
            <person name="Henrissat B."/>
            <person name="Kuo A."/>
            <person name="Liang C."/>
            <person name="Lipzen A."/>
            <person name="Lutzoni F."/>
            <person name="Magnuson J."/>
            <person name="Mondo S."/>
            <person name="Nolan M."/>
            <person name="Ohm R."/>
            <person name="Pangilinan J."/>
            <person name="Park H.-J."/>
            <person name="Ramirez L."/>
            <person name="Alfaro M."/>
            <person name="Sun H."/>
            <person name="Tritt A."/>
            <person name="Yoshinaga Y."/>
            <person name="Zwiers L.-H."/>
            <person name="Turgeon B."/>
            <person name="Goodwin S."/>
            <person name="Spatafora J."/>
            <person name="Crous P."/>
            <person name="Grigoriev I."/>
        </authorList>
    </citation>
    <scope>NUCLEOTIDE SEQUENCE</scope>
    <source>
        <strain evidence="1">CBS 123094</strain>
    </source>
</reference>